<protein>
    <submittedName>
        <fullName evidence="1">Uncharacterized protein</fullName>
    </submittedName>
</protein>
<organism evidence="1 2">
    <name type="scientific">Symbiodinium pilosum</name>
    <name type="common">Dinoflagellate</name>
    <dbReference type="NCBI Taxonomy" id="2952"/>
    <lineage>
        <taxon>Eukaryota</taxon>
        <taxon>Sar</taxon>
        <taxon>Alveolata</taxon>
        <taxon>Dinophyceae</taxon>
        <taxon>Suessiales</taxon>
        <taxon>Symbiodiniaceae</taxon>
        <taxon>Symbiodinium</taxon>
    </lineage>
</organism>
<name>A0A812YGQ8_SYMPI</name>
<comment type="caution">
    <text evidence="1">The sequence shown here is derived from an EMBL/GenBank/DDBJ whole genome shotgun (WGS) entry which is preliminary data.</text>
</comment>
<proteinExistence type="predicted"/>
<dbReference type="EMBL" id="CAJNIZ010047748">
    <property type="protein sequence ID" value="CAE7774918.1"/>
    <property type="molecule type" value="Genomic_DNA"/>
</dbReference>
<evidence type="ECO:0000313" key="1">
    <source>
        <dbReference type="EMBL" id="CAE7774918.1"/>
    </source>
</evidence>
<sequence>MGCRSKVDLTETVKHCRTKQPGKEGIRCGRFSAQHDLSARLPGWLPARLPTRSSRSSRPTCKDGPSALCLVGNIRTLPYTMEYIERFAVANSLDVYMVLQRGQRQGSSWLTYGADFYGSETEDLILHQLQTLSPNSSAMRIREIIEVKDGSCAEYRRSFLSHQKVLTYSNCWDHASNSQIRWLRTCFDRVLASGVQYGRVVRSRPDVALFRDIHLSSYSCGSIFVPYKSDPSPVAGDWFFFLDFAVLRSWWSSVEAASSSHQWPYPDFYIFKRAALKRTHLPAVIVRAPHVVECCRLSQDGGQEHSQGEALDQECRRLLRSGHFSGVWRSFTLKVREKHAEP</sequence>
<dbReference type="AlphaFoldDB" id="A0A812YGQ8"/>
<dbReference type="Proteomes" id="UP000649617">
    <property type="component" value="Unassembled WGS sequence"/>
</dbReference>
<keyword evidence="2" id="KW-1185">Reference proteome</keyword>
<dbReference type="OrthoDB" id="432343at2759"/>
<accession>A0A812YGQ8</accession>
<gene>
    <name evidence="1" type="ORF">SPIL2461_LOCUS22911</name>
</gene>
<evidence type="ECO:0000313" key="2">
    <source>
        <dbReference type="Proteomes" id="UP000649617"/>
    </source>
</evidence>
<reference evidence="1" key="1">
    <citation type="submission" date="2021-02" db="EMBL/GenBank/DDBJ databases">
        <authorList>
            <person name="Dougan E. K."/>
            <person name="Rhodes N."/>
            <person name="Thang M."/>
            <person name="Chan C."/>
        </authorList>
    </citation>
    <scope>NUCLEOTIDE SEQUENCE</scope>
</reference>